<sequence length="401" mass="43183">MVRTSRIALAASCIALTGLLTGCGGVRGTATAGEVDVRRLEVGTYAVDRHRYNQDPGDKATLLEGMRMSDAVVPTVRIDPALSVGRGSTVIADAEQALDFVAKVSKPVFDNRKLIVGYAASGADKPDPAGQTSPAPDATAVTNALFRFPDPAIAKIAARELEDVDIAVSPENQKLPSTKFPDAYIHWRPGVPTIGTFVAYKEFVISLFIQRPRADSADLVSWVDKTLTAQLARLDQFQATPQNKIKDLKVDPEGLLARVAVSDRTGRTPDTATFAIFGADHMVHRSVDEAAHLRLVQEAGVDRTAVADDSYVARARDGAGARRLAAGLMESEGAHYDTIGAPKDVPGAKCLQLNSKGNPDREYKYRCYVTYKRYVGVVTSDKEPDVRQKVAAEYALLANSL</sequence>
<dbReference type="InterPro" id="IPR055797">
    <property type="entry name" value="DUF7373"/>
</dbReference>
<accession>A0A6G9XLL6</accession>
<evidence type="ECO:0000313" key="3">
    <source>
        <dbReference type="EMBL" id="QIS01750.1"/>
    </source>
</evidence>
<feature type="domain" description="DUF7373" evidence="2">
    <location>
        <begin position="255"/>
        <end position="400"/>
    </location>
</feature>
<dbReference type="Pfam" id="PF24092">
    <property type="entry name" value="DUF7373_C"/>
    <property type="match status" value="1"/>
</dbReference>
<reference evidence="3 4" key="1">
    <citation type="journal article" date="2019" name="ACS Chem. Biol.">
        <title>Identification and Mobilization of a Cryptic Antibiotic Biosynthesis Gene Locus from a Human-Pathogenic Nocardia Isolate.</title>
        <authorList>
            <person name="Herisse M."/>
            <person name="Ishida K."/>
            <person name="Porter J.L."/>
            <person name="Howden B."/>
            <person name="Hertweck C."/>
            <person name="Stinear T.P."/>
            <person name="Pidot S.J."/>
        </authorList>
    </citation>
    <scope>NUCLEOTIDE SEQUENCE [LARGE SCALE GENOMIC DNA]</scope>
    <source>
        <strain evidence="3 4">AUSMDU00024985</strain>
    </source>
</reference>
<dbReference type="EMBL" id="CP046171">
    <property type="protein sequence ID" value="QIS01750.1"/>
    <property type="molecule type" value="Genomic_DNA"/>
</dbReference>
<feature type="domain" description="DUF7373" evidence="1">
    <location>
        <begin position="53"/>
        <end position="250"/>
    </location>
</feature>
<organism evidence="3 4">
    <name type="scientific">Nocardia brasiliensis</name>
    <dbReference type="NCBI Taxonomy" id="37326"/>
    <lineage>
        <taxon>Bacteria</taxon>
        <taxon>Bacillati</taxon>
        <taxon>Actinomycetota</taxon>
        <taxon>Actinomycetes</taxon>
        <taxon>Mycobacteriales</taxon>
        <taxon>Nocardiaceae</taxon>
        <taxon>Nocardia</taxon>
    </lineage>
</organism>
<dbReference type="InterPro" id="IPR056463">
    <property type="entry name" value="DUF7373_C"/>
</dbReference>
<evidence type="ECO:0000259" key="1">
    <source>
        <dbReference type="Pfam" id="PF24088"/>
    </source>
</evidence>
<evidence type="ECO:0000259" key="2">
    <source>
        <dbReference type="Pfam" id="PF24092"/>
    </source>
</evidence>
<dbReference type="Proteomes" id="UP000501705">
    <property type="component" value="Chromosome"/>
</dbReference>
<protein>
    <submittedName>
        <fullName evidence="3">Uncharacterized protein</fullName>
    </submittedName>
</protein>
<dbReference type="AlphaFoldDB" id="A0A6G9XLL6"/>
<evidence type="ECO:0000313" key="4">
    <source>
        <dbReference type="Proteomes" id="UP000501705"/>
    </source>
</evidence>
<name>A0A6G9XLL6_NOCBR</name>
<dbReference type="PROSITE" id="PS51257">
    <property type="entry name" value="PROKAR_LIPOPROTEIN"/>
    <property type="match status" value="1"/>
</dbReference>
<proteinExistence type="predicted"/>
<dbReference type="Pfam" id="PF24088">
    <property type="entry name" value="DUF7373"/>
    <property type="match status" value="1"/>
</dbReference>
<gene>
    <name evidence="3" type="ORF">F5X71_04965</name>
</gene>